<evidence type="ECO:0000259" key="1">
    <source>
        <dbReference type="Pfam" id="PF04389"/>
    </source>
</evidence>
<evidence type="ECO:0000313" key="2">
    <source>
        <dbReference type="EMBL" id="KAB2349575.1"/>
    </source>
</evidence>
<dbReference type="PANTHER" id="PTHR32481:SF0">
    <property type="entry name" value="AMINOPEPTIDASE YPDE-RELATED"/>
    <property type="match status" value="1"/>
</dbReference>
<dbReference type="Proteomes" id="UP000468735">
    <property type="component" value="Unassembled WGS sequence"/>
</dbReference>
<comment type="caution">
    <text evidence="2">The sequence shown here is derived from an EMBL/GenBank/DDBJ whole genome shotgun (WGS) entry which is preliminary data.</text>
</comment>
<evidence type="ECO:0000313" key="3">
    <source>
        <dbReference type="Proteomes" id="UP000468735"/>
    </source>
</evidence>
<dbReference type="OrthoDB" id="3456059at2"/>
<dbReference type="EMBL" id="WBMT01000005">
    <property type="protein sequence ID" value="KAB2349575.1"/>
    <property type="molecule type" value="Genomic_DNA"/>
</dbReference>
<organism evidence="2 3">
    <name type="scientific">Actinomadura rudentiformis</name>
    <dbReference type="NCBI Taxonomy" id="359158"/>
    <lineage>
        <taxon>Bacteria</taxon>
        <taxon>Bacillati</taxon>
        <taxon>Actinomycetota</taxon>
        <taxon>Actinomycetes</taxon>
        <taxon>Streptosporangiales</taxon>
        <taxon>Thermomonosporaceae</taxon>
        <taxon>Actinomadura</taxon>
    </lineage>
</organism>
<dbReference type="InterPro" id="IPR051464">
    <property type="entry name" value="Peptidase_M42_aminopept"/>
</dbReference>
<accession>A0A6H9Z700</accession>
<protein>
    <submittedName>
        <fullName evidence="2">M28 family peptidase</fullName>
    </submittedName>
</protein>
<dbReference type="Pfam" id="PF04389">
    <property type="entry name" value="Peptidase_M28"/>
    <property type="match status" value="1"/>
</dbReference>
<feature type="domain" description="Peptidase M28" evidence="1">
    <location>
        <begin position="229"/>
        <end position="399"/>
    </location>
</feature>
<proteinExistence type="predicted"/>
<dbReference type="AlphaFoldDB" id="A0A6H9Z700"/>
<name>A0A6H9Z700_9ACTN</name>
<dbReference type="RefSeq" id="WP_151560344.1">
    <property type="nucleotide sequence ID" value="NZ_WBMT01000005.1"/>
</dbReference>
<sequence>MPSERFLHPVSPVARPAEETLRATIERLAAIERPPCSPGEREAAHLIADRLSALGHSAQVQEVPAYGSYTWPVGALAALSTLAGLAGGRLRWTGTLGATILTAALADEITYGRQLARIVLSPRRTACNVVADLTPPRAQRQAPHRTLVIMAHHDAAPSGTVFDQSLARWYARRFPRAVERMTENPPIWWPVVAGPALVAFGSATRSGALRRTGTVLSALTVAAMADIGSRKAVPGANDNLSGVAALIALAESLARRPIPGLRVILFSAGAEEALQEGVRGFAHHYFPDLPRESTWFLNLDTVGSGNLVLLDGEGPLRVEPYDAAFGDMIARCALEQDIEVRRGVRSRGSSDALVPHRHGYPTACLVSVDDQRLVPNYHLPTDLPEYVDYRCVADAAQLAETVARALATH</sequence>
<dbReference type="PANTHER" id="PTHR32481">
    <property type="entry name" value="AMINOPEPTIDASE"/>
    <property type="match status" value="1"/>
</dbReference>
<gene>
    <name evidence="2" type="ORF">F8566_12450</name>
</gene>
<keyword evidence="3" id="KW-1185">Reference proteome</keyword>
<dbReference type="SUPFAM" id="SSF53187">
    <property type="entry name" value="Zn-dependent exopeptidases"/>
    <property type="match status" value="1"/>
</dbReference>
<dbReference type="InterPro" id="IPR007484">
    <property type="entry name" value="Peptidase_M28"/>
</dbReference>
<reference evidence="2 3" key="1">
    <citation type="submission" date="2019-09" db="EMBL/GenBank/DDBJ databases">
        <title>Actinomadura physcomitrii sp. nov., a novel actinomycete isolated from moss [Physcomitrium sphaericum (Ludw) Fuernr].</title>
        <authorList>
            <person name="Zhuang X."/>
            <person name="Liu C."/>
        </authorList>
    </citation>
    <scope>NUCLEOTIDE SEQUENCE [LARGE SCALE GENOMIC DNA]</scope>
    <source>
        <strain evidence="2 3">HMC1</strain>
    </source>
</reference>
<dbReference type="Gene3D" id="3.40.630.10">
    <property type="entry name" value="Zn peptidases"/>
    <property type="match status" value="1"/>
</dbReference>